<proteinExistence type="predicted"/>
<dbReference type="GO" id="GO:0005335">
    <property type="term" value="F:serotonin:sodium:chloride symporter activity"/>
    <property type="evidence" value="ECO:0007669"/>
    <property type="project" value="TreeGrafter"/>
</dbReference>
<dbReference type="GO" id="GO:0043195">
    <property type="term" value="C:terminal bouton"/>
    <property type="evidence" value="ECO:0007669"/>
    <property type="project" value="TreeGrafter"/>
</dbReference>
<dbReference type="InterPro" id="IPR050930">
    <property type="entry name" value="MFS_Vesicular_Transporter"/>
</dbReference>
<protein>
    <recommendedName>
        <fullName evidence="9">Synaptic vesicular amine transporter</fullName>
    </recommendedName>
</protein>
<dbReference type="Proteomes" id="UP000008672">
    <property type="component" value="Unassembled WGS sequence"/>
</dbReference>
<keyword evidence="5 6" id="KW-0472">Membrane</keyword>
<keyword evidence="4 6" id="KW-1133">Transmembrane helix</keyword>
<evidence type="ECO:0000313" key="7">
    <source>
        <dbReference type="Ensembl" id="ENSLACP00000023473.1"/>
    </source>
</evidence>
<evidence type="ECO:0000256" key="3">
    <source>
        <dbReference type="ARBA" id="ARBA00022692"/>
    </source>
</evidence>
<dbReference type="GeneTree" id="ENSGT00940000159352"/>
<organism evidence="7 8">
    <name type="scientific">Latimeria chalumnae</name>
    <name type="common">Coelacanth</name>
    <dbReference type="NCBI Taxonomy" id="7897"/>
    <lineage>
        <taxon>Eukaryota</taxon>
        <taxon>Metazoa</taxon>
        <taxon>Chordata</taxon>
        <taxon>Craniata</taxon>
        <taxon>Vertebrata</taxon>
        <taxon>Euteleostomi</taxon>
        <taxon>Coelacanthiformes</taxon>
        <taxon>Coelacanthidae</taxon>
        <taxon>Latimeria</taxon>
    </lineage>
</organism>
<sequence length="157" mass="17053">MPSIGECAPLRCLKKGRGSKKLVLLVVFVALLLDYMLLTVIVPILPGFLYATEVGDKNASLIQNQSPGSHEDSEPLPFTFSYYENITVDIKNNDPTSTSKAGPISNSTSGATKNTTNCLVDDEAFLRKQNIRDGLLLASKPFVQLIINPCIGPLTNR</sequence>
<keyword evidence="3 6" id="KW-0812">Transmembrane</keyword>
<keyword evidence="8" id="KW-1185">Reference proteome</keyword>
<dbReference type="PANTHER" id="PTHR23506">
    <property type="entry name" value="GH10249P"/>
    <property type="match status" value="1"/>
</dbReference>
<evidence type="ECO:0000256" key="4">
    <source>
        <dbReference type="ARBA" id="ARBA00022989"/>
    </source>
</evidence>
<dbReference type="HOGENOM" id="CLU_123114_0_0_1"/>
<dbReference type="Ensembl" id="ENSLACT00000025965.1">
    <property type="protein sequence ID" value="ENSLACP00000023473.1"/>
    <property type="gene ID" value="ENSLACG00000022492.1"/>
</dbReference>
<dbReference type="EMBL" id="AFYH01063688">
    <property type="status" value="NOT_ANNOTATED_CDS"/>
    <property type="molecule type" value="Genomic_DNA"/>
</dbReference>
<evidence type="ECO:0008006" key="9">
    <source>
        <dbReference type="Google" id="ProtNLM"/>
    </source>
</evidence>
<reference evidence="8" key="1">
    <citation type="submission" date="2011-08" db="EMBL/GenBank/DDBJ databases">
        <title>The draft genome of Latimeria chalumnae.</title>
        <authorList>
            <person name="Di Palma F."/>
            <person name="Alfoldi J."/>
            <person name="Johnson J."/>
            <person name="Berlin A."/>
            <person name="Gnerre S."/>
            <person name="Jaffe D."/>
            <person name="MacCallum I."/>
            <person name="Young S."/>
            <person name="Walker B.J."/>
            <person name="Lander E."/>
            <person name="Lindblad-Toh K."/>
        </authorList>
    </citation>
    <scope>NUCLEOTIDE SEQUENCE [LARGE SCALE GENOMIC DNA]</scope>
    <source>
        <strain evidence="8">Wild caught</strain>
    </source>
</reference>
<dbReference type="OMA" id="VETICQN"/>
<evidence type="ECO:0000313" key="8">
    <source>
        <dbReference type="Proteomes" id="UP000008672"/>
    </source>
</evidence>
<dbReference type="eggNOG" id="KOG3764">
    <property type="taxonomic scope" value="Eukaryota"/>
</dbReference>
<evidence type="ECO:0000256" key="2">
    <source>
        <dbReference type="ARBA" id="ARBA00022448"/>
    </source>
</evidence>
<reference evidence="7" key="2">
    <citation type="submission" date="2025-08" db="UniProtKB">
        <authorList>
            <consortium name="Ensembl"/>
        </authorList>
    </citation>
    <scope>IDENTIFICATION</scope>
</reference>
<dbReference type="AlphaFoldDB" id="M3XL67"/>
<feature type="transmembrane region" description="Helical" evidence="6">
    <location>
        <begin position="22"/>
        <end position="51"/>
    </location>
</feature>
<reference evidence="7" key="3">
    <citation type="submission" date="2025-09" db="UniProtKB">
        <authorList>
            <consortium name="Ensembl"/>
        </authorList>
    </citation>
    <scope>IDENTIFICATION</scope>
</reference>
<comment type="subcellular location">
    <subcellularLocation>
        <location evidence="1">Membrane</location>
        <topology evidence="1">Multi-pass membrane protein</topology>
    </subcellularLocation>
</comment>
<evidence type="ECO:0000256" key="6">
    <source>
        <dbReference type="SAM" id="Phobius"/>
    </source>
</evidence>
<name>M3XL67_LATCH</name>
<dbReference type="GO" id="GO:0015842">
    <property type="term" value="P:aminergic neurotransmitter loading into synaptic vesicle"/>
    <property type="evidence" value="ECO:0007669"/>
    <property type="project" value="TreeGrafter"/>
</dbReference>
<evidence type="ECO:0000256" key="5">
    <source>
        <dbReference type="ARBA" id="ARBA00023136"/>
    </source>
</evidence>
<dbReference type="STRING" id="7897.ENSLACP00000023473"/>
<accession>M3XL67</accession>
<evidence type="ECO:0000256" key="1">
    <source>
        <dbReference type="ARBA" id="ARBA00004141"/>
    </source>
</evidence>
<keyword evidence="2" id="KW-0813">Transport</keyword>
<dbReference type="PANTHER" id="PTHR23506:SF31">
    <property type="entry name" value="CHROMAFFIN GRANULE AMINE TRANSPORTER"/>
    <property type="match status" value="1"/>
</dbReference>
<dbReference type="Bgee" id="ENSLACG00000022492">
    <property type="expression patterns" value="Expressed in pectoral fin"/>
</dbReference>
<dbReference type="GO" id="GO:0030672">
    <property type="term" value="C:synaptic vesicle membrane"/>
    <property type="evidence" value="ECO:0007669"/>
    <property type="project" value="TreeGrafter"/>
</dbReference>
<dbReference type="InParanoid" id="M3XL67"/>